<dbReference type="InterPro" id="IPR045312">
    <property type="entry name" value="PCBER-like"/>
</dbReference>
<dbReference type="Gene3D" id="3.40.50.720">
    <property type="entry name" value="NAD(P)-binding Rossmann-like Domain"/>
    <property type="match status" value="1"/>
</dbReference>
<comment type="caution">
    <text evidence="4">The sequence shown here is derived from an EMBL/GenBank/DDBJ whole genome shotgun (WGS) entry which is preliminary data.</text>
</comment>
<organism evidence="4 5">
    <name type="scientific">Eleusine coracana subsp. coracana</name>
    <dbReference type="NCBI Taxonomy" id="191504"/>
    <lineage>
        <taxon>Eukaryota</taxon>
        <taxon>Viridiplantae</taxon>
        <taxon>Streptophyta</taxon>
        <taxon>Embryophyta</taxon>
        <taxon>Tracheophyta</taxon>
        <taxon>Spermatophyta</taxon>
        <taxon>Magnoliopsida</taxon>
        <taxon>Liliopsida</taxon>
        <taxon>Poales</taxon>
        <taxon>Poaceae</taxon>
        <taxon>PACMAD clade</taxon>
        <taxon>Chloridoideae</taxon>
        <taxon>Cynodonteae</taxon>
        <taxon>Eleusininae</taxon>
        <taxon>Eleusine</taxon>
    </lineage>
</organism>
<protein>
    <recommendedName>
        <fullName evidence="3">NmrA-like domain-containing protein</fullName>
    </recommendedName>
</protein>
<dbReference type="Pfam" id="PF05368">
    <property type="entry name" value="NmrA"/>
    <property type="match status" value="1"/>
</dbReference>
<dbReference type="AlphaFoldDB" id="A0AAV5FUK6"/>
<name>A0AAV5FUK6_ELECO</name>
<proteinExistence type="predicted"/>
<evidence type="ECO:0000259" key="3">
    <source>
        <dbReference type="Pfam" id="PF05368"/>
    </source>
</evidence>
<keyword evidence="5" id="KW-1185">Reference proteome</keyword>
<dbReference type="Gene3D" id="3.90.25.10">
    <property type="entry name" value="UDP-galactose 4-epimerase, domain 1"/>
    <property type="match status" value="1"/>
</dbReference>
<dbReference type="EMBL" id="BQKI01000095">
    <property type="protein sequence ID" value="GJN38250.1"/>
    <property type="molecule type" value="Genomic_DNA"/>
</dbReference>
<dbReference type="InterPro" id="IPR036291">
    <property type="entry name" value="NAD(P)-bd_dom_sf"/>
</dbReference>
<evidence type="ECO:0000256" key="2">
    <source>
        <dbReference type="ARBA" id="ARBA00023002"/>
    </source>
</evidence>
<accession>A0AAV5FUK6</accession>
<keyword evidence="2" id="KW-0560">Oxidoreductase</keyword>
<evidence type="ECO:0000256" key="1">
    <source>
        <dbReference type="ARBA" id="ARBA00022857"/>
    </source>
</evidence>
<gene>
    <name evidence="4" type="primary">gb27275</name>
    <name evidence="4" type="ORF">PR202_gb27275</name>
</gene>
<dbReference type="InterPro" id="IPR050608">
    <property type="entry name" value="NmrA-type/Isoflavone_red_sf"/>
</dbReference>
<keyword evidence="1" id="KW-0521">NADP</keyword>
<dbReference type="SUPFAM" id="SSF51735">
    <property type="entry name" value="NAD(P)-binding Rossmann-fold domains"/>
    <property type="match status" value="1"/>
</dbReference>
<sequence length="320" mass="34765">MVGVSRILVIGGTGMMGQHLVNASLAAGHPTAVLIRPAATEDAAAGDPGRTKLLEAFKARGAKIVYGDMNDHESLVAACKQVDVVISAVGHHGPDLEGGQLKIVAAIKEAGNIKRFVPSEYGCDVDQVEREAVMEPARSILQAKVRVRQAVRAAGIPHTFICSYWAHGFVLPRLGNPEVDGPPDTTATIFGDEKTQVIFVHEDDMSMLVMKAVEDPRTLNKILYVRPPANKCSFSDLVGVWEDKTGKRLDKYHMPQEELVKRIQESPFPLNFQLAMVHATMAARVCDQTMDASAGVEATQLYPDVNFATVHDYLDGLINI</sequence>
<dbReference type="InterPro" id="IPR008030">
    <property type="entry name" value="NmrA-like"/>
</dbReference>
<feature type="domain" description="NmrA-like" evidence="3">
    <location>
        <begin position="5"/>
        <end position="314"/>
    </location>
</feature>
<dbReference type="GO" id="GO:0016491">
    <property type="term" value="F:oxidoreductase activity"/>
    <property type="evidence" value="ECO:0007669"/>
    <property type="project" value="UniProtKB-KW"/>
</dbReference>
<dbReference type="Proteomes" id="UP001054889">
    <property type="component" value="Unassembled WGS sequence"/>
</dbReference>
<evidence type="ECO:0000313" key="4">
    <source>
        <dbReference type="EMBL" id="GJN38250.1"/>
    </source>
</evidence>
<evidence type="ECO:0000313" key="5">
    <source>
        <dbReference type="Proteomes" id="UP001054889"/>
    </source>
</evidence>
<dbReference type="PANTHER" id="PTHR43349">
    <property type="entry name" value="PINORESINOL REDUCTASE-RELATED"/>
    <property type="match status" value="1"/>
</dbReference>
<reference evidence="4" key="2">
    <citation type="submission" date="2021-12" db="EMBL/GenBank/DDBJ databases">
        <title>Resequencing data analysis of finger millet.</title>
        <authorList>
            <person name="Hatakeyama M."/>
            <person name="Aluri S."/>
            <person name="Balachadran M.T."/>
            <person name="Sivarajan S.R."/>
            <person name="Poveda L."/>
            <person name="Shimizu-Inatsugi R."/>
            <person name="Schlapbach R."/>
            <person name="Sreeman S.M."/>
            <person name="Shimizu K.K."/>
        </authorList>
    </citation>
    <scope>NUCLEOTIDE SEQUENCE</scope>
</reference>
<dbReference type="CDD" id="cd05259">
    <property type="entry name" value="PCBER_SDR_a"/>
    <property type="match status" value="1"/>
</dbReference>
<reference evidence="4" key="1">
    <citation type="journal article" date="2018" name="DNA Res.">
        <title>Multiple hybrid de novo genome assembly of finger millet, an orphan allotetraploid crop.</title>
        <authorList>
            <person name="Hatakeyama M."/>
            <person name="Aluri S."/>
            <person name="Balachadran M.T."/>
            <person name="Sivarajan S.R."/>
            <person name="Patrignani A."/>
            <person name="Gruter S."/>
            <person name="Poveda L."/>
            <person name="Shimizu-Inatsugi R."/>
            <person name="Baeten J."/>
            <person name="Francoijs K.J."/>
            <person name="Nataraja K.N."/>
            <person name="Reddy Y.A.N."/>
            <person name="Phadnis S."/>
            <person name="Ravikumar R.L."/>
            <person name="Schlapbach R."/>
            <person name="Sreeman S.M."/>
            <person name="Shimizu K.K."/>
        </authorList>
    </citation>
    <scope>NUCLEOTIDE SEQUENCE</scope>
</reference>
<dbReference type="PANTHER" id="PTHR43349:SF30">
    <property type="entry name" value="NMRA-LIKE DOMAIN-CONTAINING PROTEIN"/>
    <property type="match status" value="1"/>
</dbReference>